<dbReference type="InterPro" id="IPR021578">
    <property type="entry name" value="STK_08120-like"/>
</dbReference>
<dbReference type="Gene3D" id="3.30.530.20">
    <property type="match status" value="1"/>
</dbReference>
<protein>
    <submittedName>
        <fullName evidence="1">Uncharacterized protein</fullName>
    </submittedName>
</protein>
<reference evidence="1" key="1">
    <citation type="submission" date="2024-03" db="EMBL/GenBank/DDBJ databases">
        <title>Complete genome sequence of Sulfurisphaera javensis strain KD-1.</title>
        <authorList>
            <person name="Sakai H."/>
            <person name="Nur N."/>
            <person name="Suwanto A."/>
            <person name="Kurosawa N."/>
        </authorList>
    </citation>
    <scope>NUCLEOTIDE SEQUENCE</scope>
    <source>
        <strain evidence="1">KD-1</strain>
    </source>
</reference>
<sequence length="81" mass="9851">MYLRYIYVSGNKINYVFIIPDFAKHRDGIIRFINENKSIRIYLNLTLPLDILYSISIKRRVRDFIANFDEIIRLERIKKKV</sequence>
<name>A0AAT9GSD2_9CREN</name>
<evidence type="ECO:0000313" key="1">
    <source>
        <dbReference type="EMBL" id="BFH73851.1"/>
    </source>
</evidence>
<gene>
    <name evidence="1" type="ORF">SJAV_17950</name>
</gene>
<dbReference type="EMBL" id="AP031322">
    <property type="protein sequence ID" value="BFH73851.1"/>
    <property type="molecule type" value="Genomic_DNA"/>
</dbReference>
<dbReference type="RefSeq" id="WP_369609410.1">
    <property type="nucleotide sequence ID" value="NZ_AP031322.1"/>
</dbReference>
<accession>A0AAT9GSD2</accession>
<dbReference type="InterPro" id="IPR023393">
    <property type="entry name" value="START-like_dom_sf"/>
</dbReference>
<organism evidence="1">
    <name type="scientific">Sulfurisphaera javensis</name>
    <dbReference type="NCBI Taxonomy" id="2049879"/>
    <lineage>
        <taxon>Archaea</taxon>
        <taxon>Thermoproteota</taxon>
        <taxon>Thermoprotei</taxon>
        <taxon>Sulfolobales</taxon>
        <taxon>Sulfolobaceae</taxon>
        <taxon>Sulfurisphaera</taxon>
    </lineage>
</organism>
<dbReference type="KEGG" id="sjv:SJAV_17950"/>
<dbReference type="GeneID" id="92354748"/>
<proteinExistence type="predicted"/>
<dbReference type="Pfam" id="PF11485">
    <property type="entry name" value="STK_08120-like"/>
    <property type="match status" value="1"/>
</dbReference>
<dbReference type="AlphaFoldDB" id="A0AAT9GSD2"/>